<feature type="transmembrane region" description="Helical" evidence="1">
    <location>
        <begin position="101"/>
        <end position="124"/>
    </location>
</feature>
<keyword evidence="3" id="KW-1185">Reference proteome</keyword>
<reference evidence="2 3" key="1">
    <citation type="submission" date="2018-03" db="EMBL/GenBank/DDBJ databases">
        <title>Genomic Encyclopedia of Type Strains, Phase III (KMG-III): the genomes of soil and plant-associated and newly described type strains.</title>
        <authorList>
            <person name="Whitman W."/>
        </authorList>
    </citation>
    <scope>NUCLEOTIDE SEQUENCE [LARGE SCALE GENOMIC DNA]</scope>
    <source>
        <strain evidence="2 3">MWH-P2sevCIIIb</strain>
    </source>
</reference>
<keyword evidence="1" id="KW-1133">Transmembrane helix</keyword>
<evidence type="ECO:0000313" key="3">
    <source>
        <dbReference type="Proteomes" id="UP000238308"/>
    </source>
</evidence>
<dbReference type="Pfam" id="PF09842">
    <property type="entry name" value="DUF2069"/>
    <property type="match status" value="1"/>
</dbReference>
<feature type="transmembrane region" description="Helical" evidence="1">
    <location>
        <begin position="21"/>
        <end position="39"/>
    </location>
</feature>
<comment type="caution">
    <text evidence="2">The sequence shown here is derived from an EMBL/GenBank/DDBJ whole genome shotgun (WGS) entry which is preliminary data.</text>
</comment>
<proteinExistence type="predicted"/>
<protein>
    <submittedName>
        <fullName evidence="2">Putative membrane protein</fullName>
    </submittedName>
</protein>
<accession>A0A2T0XCG2</accession>
<dbReference type="AlphaFoldDB" id="A0A2T0XCG2"/>
<dbReference type="EMBL" id="PVTV01000017">
    <property type="protein sequence ID" value="PRY96602.1"/>
    <property type="molecule type" value="Genomic_DNA"/>
</dbReference>
<gene>
    <name evidence="2" type="ORF">BCM14_2843</name>
</gene>
<dbReference type="Proteomes" id="UP000238308">
    <property type="component" value="Unassembled WGS sequence"/>
</dbReference>
<dbReference type="InterPro" id="IPR018643">
    <property type="entry name" value="DUF2069_membrane"/>
</dbReference>
<keyword evidence="1" id="KW-0812">Transmembrane</keyword>
<name>A0A2T0XCG2_9BURK</name>
<organism evidence="2 3">
    <name type="scientific">Jezberella montanilacus</name>
    <dbReference type="NCBI Taxonomy" id="323426"/>
    <lineage>
        <taxon>Bacteria</taxon>
        <taxon>Pseudomonadati</taxon>
        <taxon>Pseudomonadota</taxon>
        <taxon>Betaproteobacteria</taxon>
        <taxon>Burkholderiales</taxon>
        <taxon>Alcaligenaceae</taxon>
        <taxon>Jezberella</taxon>
    </lineage>
</organism>
<evidence type="ECO:0000256" key="1">
    <source>
        <dbReference type="SAM" id="Phobius"/>
    </source>
</evidence>
<sequence length="144" mass="15951">MMMAAGDTVDKSKTLFLSNQLRRVCWVCLLALILLSVLWETWLAPIKPGGSLLFLKALPLAFAVRGVIAGRLYTVQWASMLILLYLMEGVVRLMSDPPGPSVLLAGIEIFLSTVFFFCAIFYVYPAKKLAKSESKLAKQANPRP</sequence>
<evidence type="ECO:0000313" key="2">
    <source>
        <dbReference type="EMBL" id="PRY96602.1"/>
    </source>
</evidence>
<keyword evidence="1" id="KW-0472">Membrane</keyword>